<evidence type="ECO:0000256" key="7">
    <source>
        <dbReference type="SAM" id="Phobius"/>
    </source>
</evidence>
<dbReference type="CDD" id="cd03392">
    <property type="entry name" value="PAP2_like_2"/>
    <property type="match status" value="1"/>
</dbReference>
<accession>A0A1M6BTI5</accession>
<keyword evidence="4 7" id="KW-0812">Transmembrane</keyword>
<dbReference type="SUPFAM" id="SSF48317">
    <property type="entry name" value="Acid phosphatase/Vanadium-dependent haloperoxidase"/>
    <property type="match status" value="1"/>
</dbReference>
<dbReference type="Proteomes" id="UP000184226">
    <property type="component" value="Unassembled WGS sequence"/>
</dbReference>
<dbReference type="SMART" id="SM00014">
    <property type="entry name" value="acidPPc"/>
    <property type="match status" value="1"/>
</dbReference>
<comment type="subcellular location">
    <subcellularLocation>
        <location evidence="1">Cell membrane</location>
        <topology evidence="1">Multi-pass membrane protein</topology>
    </subcellularLocation>
</comment>
<sequence length="457" mass="50335">MLNYLIELVTRAGHWGYLIIFLGATLESAAFLGVIVPGESLVLVAGFLAAQGVFDLDVLIMVIAIGAALGDSLGYEMGRYLGRPALLHYGTRFGLTEERIARADAFFTRHGGKAVFLGRFVGFARALVPFLAGSSKMPYRRFLPYNVMGALLWSVAVTLLGYFLGASWQLAAGWIGKASAILGGILAFALGLVWLWRWAMRHEAALRSTWSRFLLRPLVAALCHRFEPQLAFIRARLSPNGYLGLRLSVGAGILIAASWLFGGIAEDVVTGDPITVMDMHIAHWLHAHAAPWLTQGMQMISMLHDTMAITIMTMMFAAILIAKRYWYWLLNLILAVPGGMLVNVLMKQAFQRARPSFDHPLVSLGSYSFPSGHTAASTLFYGMLAALIMTKTDSWSLRVWTALLAFALITLVAFSRLYLGAHYLSDVLAALAEGLAWLALCLTATHTYWQQKQQKYL</sequence>
<feature type="transmembrane region" description="Helical" evidence="7">
    <location>
        <begin position="400"/>
        <end position="421"/>
    </location>
</feature>
<dbReference type="OrthoDB" id="9780918at2"/>
<gene>
    <name evidence="9" type="ORF">SAMN04488135_12915</name>
</gene>
<dbReference type="InterPro" id="IPR036938">
    <property type="entry name" value="PAP2/HPO_sf"/>
</dbReference>
<keyword evidence="5 7" id="KW-1133">Transmembrane helix</keyword>
<feature type="transmembrane region" description="Helical" evidence="7">
    <location>
        <begin position="174"/>
        <end position="196"/>
    </location>
</feature>
<dbReference type="AlphaFoldDB" id="A0A1M6BTI5"/>
<evidence type="ECO:0000256" key="2">
    <source>
        <dbReference type="ARBA" id="ARBA00010792"/>
    </source>
</evidence>
<evidence type="ECO:0000256" key="4">
    <source>
        <dbReference type="ARBA" id="ARBA00022692"/>
    </source>
</evidence>
<feature type="transmembrane region" description="Helical" evidence="7">
    <location>
        <begin position="15"/>
        <end position="36"/>
    </location>
</feature>
<evidence type="ECO:0000259" key="8">
    <source>
        <dbReference type="SMART" id="SM00014"/>
    </source>
</evidence>
<name>A0A1M6BTI5_9BURK</name>
<evidence type="ECO:0000256" key="6">
    <source>
        <dbReference type="ARBA" id="ARBA00023136"/>
    </source>
</evidence>
<evidence type="ECO:0000313" key="9">
    <source>
        <dbReference type="EMBL" id="SHI52049.1"/>
    </source>
</evidence>
<feature type="transmembrane region" description="Helical" evidence="7">
    <location>
        <begin position="243"/>
        <end position="261"/>
    </location>
</feature>
<evidence type="ECO:0000256" key="3">
    <source>
        <dbReference type="ARBA" id="ARBA00022475"/>
    </source>
</evidence>
<keyword evidence="10" id="KW-1185">Reference proteome</keyword>
<feature type="transmembrane region" description="Helical" evidence="7">
    <location>
        <begin position="302"/>
        <end position="321"/>
    </location>
</feature>
<evidence type="ECO:0000256" key="5">
    <source>
        <dbReference type="ARBA" id="ARBA00022989"/>
    </source>
</evidence>
<dbReference type="PANTHER" id="PTHR30353">
    <property type="entry name" value="INNER MEMBRANE PROTEIN DEDA-RELATED"/>
    <property type="match status" value="1"/>
</dbReference>
<keyword evidence="6 7" id="KW-0472">Membrane</keyword>
<dbReference type="Pfam" id="PF01569">
    <property type="entry name" value="PAP2"/>
    <property type="match status" value="1"/>
</dbReference>
<dbReference type="Gene3D" id="1.20.144.10">
    <property type="entry name" value="Phosphatidic acid phosphatase type 2/haloperoxidase"/>
    <property type="match status" value="2"/>
</dbReference>
<feature type="transmembrane region" description="Helical" evidence="7">
    <location>
        <begin position="43"/>
        <end position="69"/>
    </location>
</feature>
<evidence type="ECO:0000256" key="1">
    <source>
        <dbReference type="ARBA" id="ARBA00004651"/>
    </source>
</evidence>
<feature type="transmembrane region" description="Helical" evidence="7">
    <location>
        <begin position="366"/>
        <end position="388"/>
    </location>
</feature>
<dbReference type="RefSeq" id="WP_084136274.1">
    <property type="nucleotide sequence ID" value="NZ_FQXE01000029.1"/>
</dbReference>
<evidence type="ECO:0000313" key="10">
    <source>
        <dbReference type="Proteomes" id="UP000184226"/>
    </source>
</evidence>
<comment type="similarity">
    <text evidence="2">Belongs to the DedA family.</text>
</comment>
<dbReference type="InterPro" id="IPR000326">
    <property type="entry name" value="PAP2/HPO"/>
</dbReference>
<feature type="transmembrane region" description="Helical" evidence="7">
    <location>
        <begin position="427"/>
        <end position="449"/>
    </location>
</feature>
<proteinExistence type="inferred from homology"/>
<dbReference type="STRING" id="658167.SAMN04488135_12915"/>
<dbReference type="InterPro" id="IPR032816">
    <property type="entry name" value="VTT_dom"/>
</dbReference>
<dbReference type="PANTHER" id="PTHR30353:SF15">
    <property type="entry name" value="INNER MEMBRANE PROTEIN YABI"/>
    <property type="match status" value="1"/>
</dbReference>
<dbReference type="Pfam" id="PF09335">
    <property type="entry name" value="VTT_dom"/>
    <property type="match status" value="1"/>
</dbReference>
<dbReference type="EMBL" id="FQXE01000029">
    <property type="protein sequence ID" value="SHI52049.1"/>
    <property type="molecule type" value="Genomic_DNA"/>
</dbReference>
<dbReference type="InterPro" id="IPR032818">
    <property type="entry name" value="DedA-like"/>
</dbReference>
<reference evidence="9 10" key="1">
    <citation type="submission" date="2016-11" db="EMBL/GenBank/DDBJ databases">
        <authorList>
            <person name="Jaros S."/>
            <person name="Januszkiewicz K."/>
            <person name="Wedrychowicz H."/>
        </authorList>
    </citation>
    <scope>NUCLEOTIDE SEQUENCE [LARGE SCALE GENOMIC DNA]</scope>
    <source>
        <strain evidence="9 10">CGMCC 1.10190</strain>
    </source>
</reference>
<protein>
    <submittedName>
        <fullName evidence="9">Undecaprenyl-diphosphatase</fullName>
    </submittedName>
</protein>
<feature type="transmembrane region" description="Helical" evidence="7">
    <location>
        <begin position="145"/>
        <end position="168"/>
    </location>
</feature>
<feature type="transmembrane region" description="Helical" evidence="7">
    <location>
        <begin position="328"/>
        <end position="346"/>
    </location>
</feature>
<organism evidence="9 10">
    <name type="scientific">Pollutimonas bauzanensis</name>
    <dbReference type="NCBI Taxonomy" id="658167"/>
    <lineage>
        <taxon>Bacteria</taxon>
        <taxon>Pseudomonadati</taxon>
        <taxon>Pseudomonadota</taxon>
        <taxon>Betaproteobacteria</taxon>
        <taxon>Burkholderiales</taxon>
        <taxon>Alcaligenaceae</taxon>
        <taxon>Pollutimonas</taxon>
    </lineage>
</organism>
<feature type="domain" description="Phosphatidic acid phosphatase type 2/haloperoxidase" evidence="8">
    <location>
        <begin position="327"/>
        <end position="442"/>
    </location>
</feature>
<dbReference type="GO" id="GO:0005886">
    <property type="term" value="C:plasma membrane"/>
    <property type="evidence" value="ECO:0007669"/>
    <property type="project" value="UniProtKB-SubCell"/>
</dbReference>
<keyword evidence="3" id="KW-1003">Cell membrane</keyword>